<sequence>MSSSDEESHFNGFNWAEEDEGFRESLHFRWSFSDLRAGYSSLDRPTREQLKSTEQWTIFSLDDSRPLCRTCGSLDFADLISFDGVLHQSKALALKQQYDSPSGCPLCSEFWGALINYLKRIYSQDYSEESPYDQFKSKDDRLEALKEDPVRIFLNPLMQDRPQDRTHLPYQYQLREFSVWSASSDILDRIQLRGDLYGKEATYHAPDLMRSIRMLMPQTPRSGEFLRRNRALTTAELYPITSWCDPVAKHVRYKSIIPDMNDPKVIDMIKTWIESCTNEHEHCRSLPPMQLPSRLIDIGEESTQTPRLIVADDIKRLEETEGRQIQYIALSYCWGAKKDIDQVPFFSTTSKTLDTHIKALPTNRLPKTICDAMDLTRKLGFRYLWADSLCIIQGHNAEAHEDWSKESAKMASIYGGAYLTIAASWGHSMHSGLFTQRPSETPDGVMLGLKSLRDPSCYGTIQLIQDRSQYTESTEEPLYRRGWALQERILSPRILICNRDQLVWECQTHSFTESGTRMSSIGAMRLDHAFLSQVTPRENASEDTDQPENAAAQAKVFRDIWQCIVTDYCHKSITNATDKLPAIAGLAKRLAELSPSPNVYLAGLWKNSILEDLLWVHEDIDSYSLQKESVLNPRHKPESYRAPSWSWACVDGGVRWPHVLGHHRHATLVTYGVTPRYNHDVFGELSAGYIELKAPLWKVPDDLKQLVVKQEPTEKITGSRYEMAEPYTWLWKPSVDVRGRGLSYLNAVGESKVNAIDFSLLIIDETMALIVSSAKDQDSSEKYYERVGVVTYWDRGRVGDENCQETICKLI</sequence>
<keyword evidence="3" id="KW-1185">Reference proteome</keyword>
<dbReference type="PANTHER" id="PTHR33112">
    <property type="entry name" value="DOMAIN PROTEIN, PUTATIVE-RELATED"/>
    <property type="match status" value="1"/>
</dbReference>
<accession>A0A6A5YIV1</accession>
<evidence type="ECO:0000313" key="3">
    <source>
        <dbReference type="Proteomes" id="UP000799770"/>
    </source>
</evidence>
<gene>
    <name evidence="2" type="ORF">BDV96DRAFT_533475</name>
</gene>
<proteinExistence type="predicted"/>
<dbReference type="EMBL" id="ML977360">
    <property type="protein sequence ID" value="KAF2106664.1"/>
    <property type="molecule type" value="Genomic_DNA"/>
</dbReference>
<dbReference type="Pfam" id="PF06985">
    <property type="entry name" value="HET"/>
    <property type="match status" value="1"/>
</dbReference>
<protein>
    <submittedName>
        <fullName evidence="2">Heterokaryon incompatibility protein-domain-containing protein</fullName>
    </submittedName>
</protein>
<feature type="domain" description="Heterokaryon incompatibility" evidence="1">
    <location>
        <begin position="327"/>
        <end position="487"/>
    </location>
</feature>
<name>A0A6A5YIV1_9PLEO</name>
<dbReference type="OrthoDB" id="5125733at2759"/>
<dbReference type="Proteomes" id="UP000799770">
    <property type="component" value="Unassembled WGS sequence"/>
</dbReference>
<dbReference type="PANTHER" id="PTHR33112:SF8">
    <property type="entry name" value="HETEROKARYON INCOMPATIBILITY DOMAIN-CONTAINING PROTEIN"/>
    <property type="match status" value="1"/>
</dbReference>
<organism evidence="2 3">
    <name type="scientific">Lophiotrema nucula</name>
    <dbReference type="NCBI Taxonomy" id="690887"/>
    <lineage>
        <taxon>Eukaryota</taxon>
        <taxon>Fungi</taxon>
        <taxon>Dikarya</taxon>
        <taxon>Ascomycota</taxon>
        <taxon>Pezizomycotina</taxon>
        <taxon>Dothideomycetes</taxon>
        <taxon>Pleosporomycetidae</taxon>
        <taxon>Pleosporales</taxon>
        <taxon>Lophiotremataceae</taxon>
        <taxon>Lophiotrema</taxon>
    </lineage>
</organism>
<dbReference type="AlphaFoldDB" id="A0A6A5YIV1"/>
<evidence type="ECO:0000259" key="1">
    <source>
        <dbReference type="Pfam" id="PF06985"/>
    </source>
</evidence>
<dbReference type="InterPro" id="IPR010730">
    <property type="entry name" value="HET"/>
</dbReference>
<reference evidence="2" key="1">
    <citation type="journal article" date="2020" name="Stud. Mycol.">
        <title>101 Dothideomycetes genomes: a test case for predicting lifestyles and emergence of pathogens.</title>
        <authorList>
            <person name="Haridas S."/>
            <person name="Albert R."/>
            <person name="Binder M."/>
            <person name="Bloem J."/>
            <person name="Labutti K."/>
            <person name="Salamov A."/>
            <person name="Andreopoulos B."/>
            <person name="Baker S."/>
            <person name="Barry K."/>
            <person name="Bills G."/>
            <person name="Bluhm B."/>
            <person name="Cannon C."/>
            <person name="Castanera R."/>
            <person name="Culley D."/>
            <person name="Daum C."/>
            <person name="Ezra D."/>
            <person name="Gonzalez J."/>
            <person name="Henrissat B."/>
            <person name="Kuo A."/>
            <person name="Liang C."/>
            <person name="Lipzen A."/>
            <person name="Lutzoni F."/>
            <person name="Magnuson J."/>
            <person name="Mondo S."/>
            <person name="Nolan M."/>
            <person name="Ohm R."/>
            <person name="Pangilinan J."/>
            <person name="Park H.-J."/>
            <person name="Ramirez L."/>
            <person name="Alfaro M."/>
            <person name="Sun H."/>
            <person name="Tritt A."/>
            <person name="Yoshinaga Y."/>
            <person name="Zwiers L.-H."/>
            <person name="Turgeon B."/>
            <person name="Goodwin S."/>
            <person name="Spatafora J."/>
            <person name="Crous P."/>
            <person name="Grigoriev I."/>
        </authorList>
    </citation>
    <scope>NUCLEOTIDE SEQUENCE</scope>
    <source>
        <strain evidence="2">CBS 627.86</strain>
    </source>
</reference>
<evidence type="ECO:0000313" key="2">
    <source>
        <dbReference type="EMBL" id="KAF2106664.1"/>
    </source>
</evidence>